<evidence type="ECO:0000256" key="8">
    <source>
        <dbReference type="ARBA" id="ARBA00023125"/>
    </source>
</evidence>
<evidence type="ECO:0000313" key="13">
    <source>
        <dbReference type="Proteomes" id="UP000238358"/>
    </source>
</evidence>
<dbReference type="GO" id="GO:0003677">
    <property type="term" value="F:DNA binding"/>
    <property type="evidence" value="ECO:0007669"/>
    <property type="project" value="UniProtKB-KW"/>
</dbReference>
<dbReference type="GO" id="GO:0006310">
    <property type="term" value="P:DNA recombination"/>
    <property type="evidence" value="ECO:0007669"/>
    <property type="project" value="TreeGrafter"/>
</dbReference>
<dbReference type="InterPro" id="IPR014017">
    <property type="entry name" value="DNA_helicase_UvrD-like_C"/>
</dbReference>
<keyword evidence="6" id="KW-0269">Exonuclease</keyword>
<reference evidence="12 13" key="1">
    <citation type="journal article" date="2018" name="Genome Announc.">
        <title>Complete genomes of two Megasphaera elsdenii strains, NCIMB 702410 and ATCC 25940.</title>
        <authorList>
            <person name="Hatmaker E.A."/>
            <person name="O'Dell K."/>
            <person name="Riley L.A."/>
            <person name="Klingeman D.M."/>
            <person name="Guss A.M."/>
        </authorList>
    </citation>
    <scope>NUCLEOTIDE SEQUENCE [LARGE SCALE GENOMIC DNA]</scope>
    <source>
        <strain evidence="12 13">NCIMB702410</strain>
    </source>
</reference>
<keyword evidence="4" id="KW-0378">Hydrolase</keyword>
<dbReference type="Gene3D" id="3.40.50.300">
    <property type="entry name" value="P-loop containing nucleotide triphosphate hydrolases"/>
    <property type="match status" value="4"/>
</dbReference>
<dbReference type="InterPro" id="IPR027417">
    <property type="entry name" value="P-loop_NTPase"/>
</dbReference>
<keyword evidence="10" id="KW-0812">Transmembrane</keyword>
<dbReference type="GO" id="GO:0004386">
    <property type="term" value="F:helicase activity"/>
    <property type="evidence" value="ECO:0007669"/>
    <property type="project" value="UniProtKB-KW"/>
</dbReference>
<dbReference type="Pfam" id="PF12705">
    <property type="entry name" value="PDDEXK_1"/>
    <property type="match status" value="1"/>
</dbReference>
<evidence type="ECO:0000256" key="3">
    <source>
        <dbReference type="ARBA" id="ARBA00022763"/>
    </source>
</evidence>
<dbReference type="AlphaFoldDB" id="A0A2S0M5R2"/>
<evidence type="ECO:0000256" key="6">
    <source>
        <dbReference type="ARBA" id="ARBA00022839"/>
    </source>
</evidence>
<dbReference type="PANTHER" id="PTHR30591:SF1">
    <property type="entry name" value="RECBCD ENZYME SUBUNIT RECC"/>
    <property type="match status" value="1"/>
</dbReference>
<evidence type="ECO:0000259" key="11">
    <source>
        <dbReference type="PROSITE" id="PS51217"/>
    </source>
</evidence>
<dbReference type="RefSeq" id="WP_014015261.1">
    <property type="nucleotide sequence ID" value="NZ_CATZAM010000002.1"/>
</dbReference>
<dbReference type="Pfam" id="PF13361">
    <property type="entry name" value="UvrD_C"/>
    <property type="match status" value="1"/>
</dbReference>
<feature type="domain" description="UvrD-like helicase C-terminal" evidence="11">
    <location>
        <begin position="239"/>
        <end position="558"/>
    </location>
</feature>
<keyword evidence="1" id="KW-0540">Nuclease</keyword>
<organism evidence="12 13">
    <name type="scientific">Megasphaera elsdenii</name>
    <dbReference type="NCBI Taxonomy" id="907"/>
    <lineage>
        <taxon>Bacteria</taxon>
        <taxon>Bacillati</taxon>
        <taxon>Bacillota</taxon>
        <taxon>Negativicutes</taxon>
        <taxon>Veillonellales</taxon>
        <taxon>Veillonellaceae</taxon>
        <taxon>Megasphaera</taxon>
    </lineage>
</organism>
<keyword evidence="5" id="KW-0347">Helicase</keyword>
<evidence type="ECO:0000256" key="7">
    <source>
        <dbReference type="ARBA" id="ARBA00022840"/>
    </source>
</evidence>
<keyword evidence="7" id="KW-0067">ATP-binding</keyword>
<dbReference type="SUPFAM" id="SSF52540">
    <property type="entry name" value="P-loop containing nucleoside triphosphate hydrolases"/>
    <property type="match status" value="1"/>
</dbReference>
<dbReference type="Gene3D" id="6.10.140.1030">
    <property type="match status" value="1"/>
</dbReference>
<keyword evidence="3" id="KW-0227">DNA damage</keyword>
<keyword evidence="8" id="KW-0238">DNA-binding</keyword>
<dbReference type="InterPro" id="IPR049035">
    <property type="entry name" value="ADDB_N"/>
</dbReference>
<feature type="transmembrane region" description="Helical" evidence="10">
    <location>
        <begin position="954"/>
        <end position="979"/>
    </location>
</feature>
<evidence type="ECO:0000313" key="12">
    <source>
        <dbReference type="EMBL" id="AVO26790.1"/>
    </source>
</evidence>
<keyword evidence="10" id="KW-1133">Transmembrane helix</keyword>
<evidence type="ECO:0000256" key="9">
    <source>
        <dbReference type="ARBA" id="ARBA00023204"/>
    </source>
</evidence>
<dbReference type="PANTHER" id="PTHR30591">
    <property type="entry name" value="RECBCD ENZYME SUBUNIT RECC"/>
    <property type="match status" value="1"/>
</dbReference>
<gene>
    <name evidence="12" type="ORF">C6Y28_03715</name>
</gene>
<dbReference type="GO" id="GO:0005524">
    <property type="term" value="F:ATP binding"/>
    <property type="evidence" value="ECO:0007669"/>
    <property type="project" value="UniProtKB-KW"/>
</dbReference>
<evidence type="ECO:0000256" key="1">
    <source>
        <dbReference type="ARBA" id="ARBA00022722"/>
    </source>
</evidence>
<dbReference type="Pfam" id="PF21445">
    <property type="entry name" value="ADDB_N"/>
    <property type="match status" value="1"/>
</dbReference>
<keyword evidence="10" id="KW-0472">Membrane</keyword>
<dbReference type="GeneID" id="97491230"/>
<evidence type="ECO:0000256" key="4">
    <source>
        <dbReference type="ARBA" id="ARBA00022801"/>
    </source>
</evidence>
<sequence>MAVTVLLGKAGSGKSTQCYREIQACAAAGGKALLLVPDQATYGAERHLAEHSEGQGFIGTQVVGFSRLAYNVFQERGLAHASLSELARKIILQRLLHKGEKEFSVLQTAARQPNFADTAGRFLWECRSFCVTPDALRKAAEAVPNPTLSHKLEDISRLYGAYQDFLADHFGSADDTMTLLAREVGHYSFLQGAHVWVDGFQWFTPQQMEILRQMERVTAQVTITLTIDEEHLEQQRRETALFHRAYEVYRDLKTLFPHLETTKVAKRPDGPLTVFRDAFFRPVPAEMTQPVSALEIWECSDRDGEIDSVARKIAALCHQGYRYRDFLVLARTSDLYHDRVERIFRRYGIPCFSDYRRPMTSHPAAEAISALFGVFRSRWSHESIFRLLKTDLFPVSRHDIDDLENYCLAYGIQGRHWLRDGEWTYGRRQEQPQVVDEREEACLQRINDIRQRVRDILFPCWNEAQESHCLRDWCTLLYRWLCRLGIPDALRQWQEEDEQSGLAEEGKEHEQVWKRIGTFLNEIVSLCGDDETDLDEFSRIVEDGLGSLKFSLIPPTLDHVTLTAVERGYTMQAKVVFLCGVNDGIFPQHSQEEGLFSDKERHRLADLGIVLGPGSRFRSFQERFLFYLGATRASERFVVSYVVADDDGSALEKASWIHQLCDKGYTAGIIRKDTKVPPGQEAEYLLALPAALDYLPGHLRPAAEGQAVDSVWWALYDWAWQHGWRHQAVRAVQGLFHTNLPVTLPEALVRRLFAPDGTLRGSVTKFEQYRSCPFAYYSRYGLGLEERPRYQFAAPDLGMLVHGALRIIGEKLLREQKQWHDIPDSEVPAICRQATDELAPQVQHDILMSNAYFAQIKERLIQTLTRTVRRLSAFSAVSDFHMEGLEKSFGRPGSPWEALRFTLKNGLHVVVTGQIDRIDTLRQGDHKYVVIIDYKSGRKQLDISQIFTGLELQLLTYMFVALLNIGGDAIPAAVLYCYVRNDRVSLEYRVSDENKKKLYESKGKLTGFYLDDGQVMQQLDTSMQGFSDFLNLRLKKDGTLSDASHTLYNEAGWSHLLDWAARQIEDIAGHIGDGDISIHPVLLGQNAPCSYCPYRPVCRFDVAMAGNTYDAAGREDKDDMIRKMFDEGDDEHGLDK</sequence>
<dbReference type="GO" id="GO:0006281">
    <property type="term" value="P:DNA repair"/>
    <property type="evidence" value="ECO:0007669"/>
    <property type="project" value="UniProtKB-KW"/>
</dbReference>
<evidence type="ECO:0000256" key="2">
    <source>
        <dbReference type="ARBA" id="ARBA00022741"/>
    </source>
</evidence>
<dbReference type="PROSITE" id="PS51217">
    <property type="entry name" value="UVRD_HELICASE_CTER"/>
    <property type="match status" value="1"/>
</dbReference>
<dbReference type="OrthoDB" id="9758506at2"/>
<proteinExistence type="predicted"/>
<dbReference type="InterPro" id="IPR038726">
    <property type="entry name" value="PDDEXK_AddAB-type"/>
</dbReference>
<dbReference type="EMBL" id="CP027569">
    <property type="protein sequence ID" value="AVO26790.1"/>
    <property type="molecule type" value="Genomic_DNA"/>
</dbReference>
<keyword evidence="2" id="KW-0547">Nucleotide-binding</keyword>
<name>A0A2S0M5R2_MEGEL</name>
<dbReference type="InterPro" id="IPR011604">
    <property type="entry name" value="PDDEXK-like_dom_sf"/>
</dbReference>
<dbReference type="Gene3D" id="3.90.320.10">
    <property type="match status" value="1"/>
</dbReference>
<keyword evidence="9" id="KW-0234">DNA repair</keyword>
<dbReference type="GO" id="GO:0004527">
    <property type="term" value="F:exonuclease activity"/>
    <property type="evidence" value="ECO:0007669"/>
    <property type="project" value="UniProtKB-KW"/>
</dbReference>
<accession>A0A2S0M5R2</accession>
<protein>
    <submittedName>
        <fullName evidence="12">ATP-dependent nuclease subunit B</fullName>
    </submittedName>
</protein>
<evidence type="ECO:0000256" key="5">
    <source>
        <dbReference type="ARBA" id="ARBA00022806"/>
    </source>
</evidence>
<dbReference type="Proteomes" id="UP000238358">
    <property type="component" value="Chromosome"/>
</dbReference>
<evidence type="ECO:0000256" key="10">
    <source>
        <dbReference type="SAM" id="Phobius"/>
    </source>
</evidence>